<reference evidence="2 3" key="1">
    <citation type="journal article" date="2012" name="New Phytol.">
        <title>Insight into trade-off between wood decay and parasitism from the genome of a fungal forest pathogen.</title>
        <authorList>
            <person name="Olson A."/>
            <person name="Aerts A."/>
            <person name="Asiegbu F."/>
            <person name="Belbahri L."/>
            <person name="Bouzid O."/>
            <person name="Broberg A."/>
            <person name="Canback B."/>
            <person name="Coutinho P.M."/>
            <person name="Cullen D."/>
            <person name="Dalman K."/>
            <person name="Deflorio G."/>
            <person name="van Diepen L.T."/>
            <person name="Dunand C."/>
            <person name="Duplessis S."/>
            <person name="Durling M."/>
            <person name="Gonthier P."/>
            <person name="Grimwood J."/>
            <person name="Fossdal C.G."/>
            <person name="Hansson D."/>
            <person name="Henrissat B."/>
            <person name="Hietala A."/>
            <person name="Himmelstrand K."/>
            <person name="Hoffmeister D."/>
            <person name="Hogberg N."/>
            <person name="James T.Y."/>
            <person name="Karlsson M."/>
            <person name="Kohler A."/>
            <person name="Kues U."/>
            <person name="Lee Y.H."/>
            <person name="Lin Y.C."/>
            <person name="Lind M."/>
            <person name="Lindquist E."/>
            <person name="Lombard V."/>
            <person name="Lucas S."/>
            <person name="Lunden K."/>
            <person name="Morin E."/>
            <person name="Murat C."/>
            <person name="Park J."/>
            <person name="Raffaello T."/>
            <person name="Rouze P."/>
            <person name="Salamov A."/>
            <person name="Schmutz J."/>
            <person name="Solheim H."/>
            <person name="Stahlberg J."/>
            <person name="Velez H."/>
            <person name="de Vries R.P."/>
            <person name="Wiebenga A."/>
            <person name="Woodward S."/>
            <person name="Yakovlev I."/>
            <person name="Garbelotto M."/>
            <person name="Martin F."/>
            <person name="Grigoriev I.V."/>
            <person name="Stenlid J."/>
        </authorList>
    </citation>
    <scope>NUCLEOTIDE SEQUENCE [LARGE SCALE GENOMIC DNA]</scope>
    <source>
        <strain evidence="2 3">TC 32-1</strain>
    </source>
</reference>
<sequence length="214" mass="24210">MLVAPSRMWLSHLNPFAKQGRNLSGKVSLFPKSYTQPAPPSETPAPLSLSLDVFDTSRSSPKLRDLDGTTSMKGSREDSEIMRATMMDVQKAIEQLGHDNCYGTCSIVFSSVQEGNSTDNETETDTDAKGDNFYKDAQQKLAEKTRQQVEEERVREEAEMQRLTTSSVLPIEVEVSDKSKDKEEEHEVTQHRLKHPHILEEEDEDKTKHFSLPI</sequence>
<protein>
    <submittedName>
        <fullName evidence="2">Uncharacterized protein</fullName>
    </submittedName>
</protein>
<dbReference type="GeneID" id="20674337"/>
<dbReference type="KEGG" id="hir:HETIRDRAFT_429310"/>
<organism evidence="2 3">
    <name type="scientific">Heterobasidion irregulare (strain TC 32-1)</name>
    <dbReference type="NCBI Taxonomy" id="747525"/>
    <lineage>
        <taxon>Eukaryota</taxon>
        <taxon>Fungi</taxon>
        <taxon>Dikarya</taxon>
        <taxon>Basidiomycota</taxon>
        <taxon>Agaricomycotina</taxon>
        <taxon>Agaricomycetes</taxon>
        <taxon>Russulales</taxon>
        <taxon>Bondarzewiaceae</taxon>
        <taxon>Heterobasidion</taxon>
        <taxon>Heterobasidion annosum species complex</taxon>
    </lineage>
</organism>
<proteinExistence type="predicted"/>
<dbReference type="STRING" id="747525.W4JXN3"/>
<keyword evidence="3" id="KW-1185">Reference proteome</keyword>
<evidence type="ECO:0000313" key="3">
    <source>
        <dbReference type="Proteomes" id="UP000030671"/>
    </source>
</evidence>
<dbReference type="OrthoDB" id="73680at2759"/>
<feature type="region of interest" description="Disordered" evidence="1">
    <location>
        <begin position="145"/>
        <end position="214"/>
    </location>
</feature>
<dbReference type="AlphaFoldDB" id="W4JXN3"/>
<dbReference type="Proteomes" id="UP000030671">
    <property type="component" value="Unassembled WGS sequence"/>
</dbReference>
<feature type="compositionally biased region" description="Basic and acidic residues" evidence="1">
    <location>
        <begin position="145"/>
        <end position="160"/>
    </location>
</feature>
<dbReference type="InParanoid" id="W4JXN3"/>
<gene>
    <name evidence="2" type="ORF">HETIRDRAFT_429310</name>
</gene>
<dbReference type="HOGENOM" id="CLU_1289061_0_0_1"/>
<feature type="compositionally biased region" description="Basic and acidic residues" evidence="1">
    <location>
        <begin position="175"/>
        <end position="190"/>
    </location>
</feature>
<accession>W4JXN3</accession>
<dbReference type="EMBL" id="KI925462">
    <property type="protein sequence ID" value="ETW78283.1"/>
    <property type="molecule type" value="Genomic_DNA"/>
</dbReference>
<name>W4JXN3_HETIT</name>
<evidence type="ECO:0000256" key="1">
    <source>
        <dbReference type="SAM" id="MobiDB-lite"/>
    </source>
</evidence>
<evidence type="ECO:0000313" key="2">
    <source>
        <dbReference type="EMBL" id="ETW78283.1"/>
    </source>
</evidence>
<dbReference type="RefSeq" id="XP_009550265.1">
    <property type="nucleotide sequence ID" value="XM_009551970.1"/>
</dbReference>